<dbReference type="PANTHER" id="PTHR23179:SF28">
    <property type="entry name" value="RHO GTPASE-ACTIVATING PROTEIN 20"/>
    <property type="match status" value="1"/>
</dbReference>
<dbReference type="AlphaFoldDB" id="A0AAW0JA70"/>
<dbReference type="Proteomes" id="UP001488838">
    <property type="component" value="Unassembled WGS sequence"/>
</dbReference>
<protein>
    <submittedName>
        <fullName evidence="2">Uncharacterized protein</fullName>
    </submittedName>
</protein>
<reference evidence="2 3" key="1">
    <citation type="journal article" date="2023" name="bioRxiv">
        <title>Conserved and derived expression patterns and positive selection on dental genes reveal complex evolutionary context of ever-growing rodent molars.</title>
        <authorList>
            <person name="Calamari Z.T."/>
            <person name="Song A."/>
            <person name="Cohen E."/>
            <person name="Akter M."/>
            <person name="Roy R.D."/>
            <person name="Hallikas O."/>
            <person name="Christensen M.M."/>
            <person name="Li P."/>
            <person name="Marangoni P."/>
            <person name="Jernvall J."/>
            <person name="Klein O.D."/>
        </authorList>
    </citation>
    <scope>NUCLEOTIDE SEQUENCE [LARGE SCALE GENOMIC DNA]</scope>
    <source>
        <strain evidence="2">V071</strain>
    </source>
</reference>
<name>A0AAW0JA70_MYOGA</name>
<comment type="caution">
    <text evidence="2">The sequence shown here is derived from an EMBL/GenBank/DDBJ whole genome shotgun (WGS) entry which is preliminary data.</text>
</comment>
<proteinExistence type="predicted"/>
<organism evidence="2 3">
    <name type="scientific">Myodes glareolus</name>
    <name type="common">Bank vole</name>
    <name type="synonym">Clethrionomys glareolus</name>
    <dbReference type="NCBI Taxonomy" id="447135"/>
    <lineage>
        <taxon>Eukaryota</taxon>
        <taxon>Metazoa</taxon>
        <taxon>Chordata</taxon>
        <taxon>Craniata</taxon>
        <taxon>Vertebrata</taxon>
        <taxon>Euteleostomi</taxon>
        <taxon>Mammalia</taxon>
        <taxon>Eutheria</taxon>
        <taxon>Euarchontoglires</taxon>
        <taxon>Glires</taxon>
        <taxon>Rodentia</taxon>
        <taxon>Myomorpha</taxon>
        <taxon>Muroidea</taxon>
        <taxon>Cricetidae</taxon>
        <taxon>Arvicolinae</taxon>
        <taxon>Myodes</taxon>
    </lineage>
</organism>
<evidence type="ECO:0000256" key="1">
    <source>
        <dbReference type="SAM" id="MobiDB-lite"/>
    </source>
</evidence>
<keyword evidence="3" id="KW-1185">Reference proteome</keyword>
<sequence>MALMESALRSSEPGTSTWGRRLMIEVQVELKRGLQEQEWHTFLTNDLCFEAKAKYSSDFKVKNNPKSISLEIFSDDFGNDAYCKNISTLNPATMSEGINTLLQILMINVSEGDHHAQMGRQLQYTHSLSNIWQSTPGNIFSLGLDDNWVWVMDQGNEEQKMSTTQRPLDHFLSTSVVFLSPELENEFTEKLPLLVQFLIETAIGYSIMKGFTEMCHQRGTLVNDSFYDSLGHEPNRHVDTPGRSEVKQPSQDSS</sequence>
<dbReference type="EMBL" id="JBBHLL010000050">
    <property type="protein sequence ID" value="KAK7823650.1"/>
    <property type="molecule type" value="Genomic_DNA"/>
</dbReference>
<accession>A0AAW0JA70</accession>
<evidence type="ECO:0000313" key="2">
    <source>
        <dbReference type="EMBL" id="KAK7823650.1"/>
    </source>
</evidence>
<gene>
    <name evidence="2" type="ORF">U0070_003302</name>
</gene>
<evidence type="ECO:0000313" key="3">
    <source>
        <dbReference type="Proteomes" id="UP001488838"/>
    </source>
</evidence>
<feature type="compositionally biased region" description="Basic and acidic residues" evidence="1">
    <location>
        <begin position="232"/>
        <end position="246"/>
    </location>
</feature>
<dbReference type="PANTHER" id="PTHR23179">
    <property type="entry name" value="T-CELL ACTIVATION RHO GTPASE ACTIVATING PROTEIN-RELATED"/>
    <property type="match status" value="1"/>
</dbReference>
<dbReference type="GO" id="GO:0005096">
    <property type="term" value="F:GTPase activator activity"/>
    <property type="evidence" value="ECO:0007669"/>
    <property type="project" value="TreeGrafter"/>
</dbReference>
<feature type="region of interest" description="Disordered" evidence="1">
    <location>
        <begin position="232"/>
        <end position="254"/>
    </location>
</feature>